<feature type="domain" description="2-thiouridine synthetase TtuA-like N-terminal LIM" evidence="5">
    <location>
        <begin position="34"/>
        <end position="59"/>
    </location>
</feature>
<keyword evidence="1" id="KW-0808">Transferase</keyword>
<dbReference type="SUPFAM" id="SSF52402">
    <property type="entry name" value="Adenine nucleotide alpha hydrolases-like"/>
    <property type="match status" value="1"/>
</dbReference>
<evidence type="ECO:0000259" key="5">
    <source>
        <dbReference type="Pfam" id="PF22082"/>
    </source>
</evidence>
<accession>A0A1I2MCN6</accession>
<feature type="binding site" evidence="3">
    <location>
        <position position="122"/>
    </location>
    <ligand>
        <name>ATP</name>
        <dbReference type="ChEBI" id="CHEBI:30616"/>
    </ligand>
</feature>
<dbReference type="CDD" id="cd01713">
    <property type="entry name" value="CTU1-like"/>
    <property type="match status" value="1"/>
</dbReference>
<dbReference type="InterPro" id="IPR011063">
    <property type="entry name" value="TilS/TtcA_N"/>
</dbReference>
<dbReference type="InterPro" id="IPR056369">
    <property type="entry name" value="CTU1-like_ATP-bd"/>
</dbReference>
<dbReference type="InterPro" id="IPR035107">
    <property type="entry name" value="tRNA_thiolation_TtcA_Ctu1"/>
</dbReference>
<feature type="binding site" evidence="3">
    <location>
        <position position="201"/>
    </location>
    <ligand>
        <name>ATP</name>
        <dbReference type="ChEBI" id="CHEBI:30616"/>
    </ligand>
</feature>
<keyword evidence="2" id="KW-0862">Zinc</keyword>
<dbReference type="GO" id="GO:0046872">
    <property type="term" value="F:metal ion binding"/>
    <property type="evidence" value="ECO:0007669"/>
    <property type="project" value="UniProtKB-KW"/>
</dbReference>
<feature type="binding site" evidence="2">
    <location>
        <position position="57"/>
    </location>
    <ligand>
        <name>Zn(2+)</name>
        <dbReference type="ChEBI" id="CHEBI:29105"/>
        <label>1</label>
    </ligand>
</feature>
<reference evidence="7" key="1">
    <citation type="submission" date="2016-10" db="EMBL/GenBank/DDBJ databases">
        <authorList>
            <person name="Varghese N."/>
            <person name="Submissions S."/>
        </authorList>
    </citation>
    <scope>NUCLEOTIDE SEQUENCE [LARGE SCALE GENOMIC DNA]</scope>
    <source>
        <strain evidence="7">CGMCC 1.7739</strain>
    </source>
</reference>
<dbReference type="PANTHER" id="PTHR11807:SF12">
    <property type="entry name" value="CYTOPLASMIC TRNA 2-THIOLATION PROTEIN 1"/>
    <property type="match status" value="1"/>
</dbReference>
<dbReference type="GO" id="GO:0002144">
    <property type="term" value="C:cytosolic tRNA wobble base thiouridylase complex"/>
    <property type="evidence" value="ECO:0007669"/>
    <property type="project" value="TreeGrafter"/>
</dbReference>
<keyword evidence="3" id="KW-0547">Nucleotide-binding</keyword>
<dbReference type="PIRSF" id="PIRSF004976">
    <property type="entry name" value="ATPase_YdaO"/>
    <property type="match status" value="1"/>
</dbReference>
<name>A0A1I2MCN6_9EURY</name>
<dbReference type="STRING" id="553467.SAMN04488063_0660"/>
<evidence type="ECO:0000313" key="7">
    <source>
        <dbReference type="Proteomes" id="UP000198876"/>
    </source>
</evidence>
<feature type="binding site" evidence="3">
    <location>
        <position position="97"/>
    </location>
    <ligand>
        <name>ATP</name>
        <dbReference type="ChEBI" id="CHEBI:30616"/>
    </ligand>
</feature>
<evidence type="ECO:0000259" key="4">
    <source>
        <dbReference type="Pfam" id="PF01171"/>
    </source>
</evidence>
<feature type="binding site" evidence="2">
    <location>
        <position position="35"/>
    </location>
    <ligand>
        <name>Zn(2+)</name>
        <dbReference type="ChEBI" id="CHEBI:29105"/>
        <label>1</label>
    </ligand>
</feature>
<dbReference type="EMBL" id="FOOQ01000001">
    <property type="protein sequence ID" value="SFF88678.1"/>
    <property type="molecule type" value="Genomic_DNA"/>
</dbReference>
<dbReference type="NCBIfam" id="NF047749">
    <property type="entry name" value="tRNAThiolNcsA"/>
    <property type="match status" value="1"/>
</dbReference>
<feature type="binding site" evidence="2">
    <location>
        <position position="38"/>
    </location>
    <ligand>
        <name>Zn(2+)</name>
        <dbReference type="ChEBI" id="CHEBI:29105"/>
        <label>1</label>
    </ligand>
</feature>
<evidence type="ECO:0000256" key="3">
    <source>
        <dbReference type="PIRSR" id="PIRSR004976-51"/>
    </source>
</evidence>
<dbReference type="GO" id="GO:0005524">
    <property type="term" value="F:ATP binding"/>
    <property type="evidence" value="ECO:0007669"/>
    <property type="project" value="UniProtKB-KW"/>
</dbReference>
<dbReference type="InterPro" id="IPR000541">
    <property type="entry name" value="Ncs6/Tuc1/Ctu1"/>
</dbReference>
<evidence type="ECO:0000256" key="1">
    <source>
        <dbReference type="ARBA" id="ARBA00022679"/>
    </source>
</evidence>
<dbReference type="GO" id="GO:0002143">
    <property type="term" value="P:tRNA wobble position uridine thiolation"/>
    <property type="evidence" value="ECO:0007669"/>
    <property type="project" value="TreeGrafter"/>
</dbReference>
<dbReference type="Proteomes" id="UP000198876">
    <property type="component" value="Unassembled WGS sequence"/>
</dbReference>
<dbReference type="Pfam" id="PF01171">
    <property type="entry name" value="ATP_bind_3"/>
    <property type="match status" value="1"/>
</dbReference>
<proteinExistence type="predicted"/>
<dbReference type="InterPro" id="IPR054306">
    <property type="entry name" value="TtuA-like_LIM_N"/>
</dbReference>
<dbReference type="AlphaFoldDB" id="A0A1I2MCN6"/>
<keyword evidence="7" id="KW-1185">Reference proteome</keyword>
<feature type="binding site" evidence="3">
    <location>
        <begin position="91"/>
        <end position="93"/>
    </location>
    <ligand>
        <name>ATP</name>
        <dbReference type="ChEBI" id="CHEBI:30616"/>
    </ligand>
</feature>
<feature type="domain" description="tRNA(Ile)-lysidine/2-thiocytidine synthase N-terminal" evidence="4">
    <location>
        <begin position="88"/>
        <end position="224"/>
    </location>
</feature>
<keyword evidence="2" id="KW-0479">Metal-binding</keyword>
<dbReference type="Gene3D" id="3.40.50.620">
    <property type="entry name" value="HUPs"/>
    <property type="match status" value="1"/>
</dbReference>
<dbReference type="GO" id="GO:0016740">
    <property type="term" value="F:transferase activity"/>
    <property type="evidence" value="ECO:0007669"/>
    <property type="project" value="UniProtKB-KW"/>
</dbReference>
<organism evidence="6 7">
    <name type="scientific">Halopelagius inordinatus</name>
    <dbReference type="NCBI Taxonomy" id="553467"/>
    <lineage>
        <taxon>Archaea</taxon>
        <taxon>Methanobacteriati</taxon>
        <taxon>Methanobacteriota</taxon>
        <taxon>Stenosarchaea group</taxon>
        <taxon>Halobacteria</taxon>
        <taxon>Halobacteriales</taxon>
        <taxon>Haloferacaceae</taxon>
    </lineage>
</organism>
<keyword evidence="3" id="KW-0067">ATP-binding</keyword>
<dbReference type="Pfam" id="PF22082">
    <property type="entry name" value="TtuA_LIM_N"/>
    <property type="match status" value="1"/>
</dbReference>
<protein>
    <submittedName>
        <fullName evidence="6">TIGR00269 family protein</fullName>
    </submittedName>
</protein>
<dbReference type="InterPro" id="IPR014729">
    <property type="entry name" value="Rossmann-like_a/b/a_fold"/>
</dbReference>
<evidence type="ECO:0000256" key="2">
    <source>
        <dbReference type="PIRSR" id="PIRSR004976-50"/>
    </source>
</evidence>
<evidence type="ECO:0000313" key="6">
    <source>
        <dbReference type="EMBL" id="SFF88678.1"/>
    </source>
</evidence>
<feature type="binding site" evidence="3">
    <location>
        <position position="206"/>
    </location>
    <ligand>
        <name>ATP</name>
        <dbReference type="ChEBI" id="CHEBI:30616"/>
    </ligand>
</feature>
<dbReference type="PANTHER" id="PTHR11807">
    <property type="entry name" value="ATPASES OF THE PP SUPERFAMILY-RELATED"/>
    <property type="match status" value="1"/>
</dbReference>
<feature type="binding site" evidence="2">
    <location>
        <position position="54"/>
    </location>
    <ligand>
        <name>Zn(2+)</name>
        <dbReference type="ChEBI" id="CHEBI:29105"/>
        <label>1</label>
    </ligand>
</feature>
<sequence>MLTPPLPTRFLAVSSVIPEAKPVSFPTGKRLVMECDKCDRDAVMHAAYSGGHLCETHFCASVDKRVRGRIRKDSLVPRDATPEDPDTWVIGLSGGKDSVVLTHILDETFGPDPRIEMVALTIHEGIEGYRDESVDACVELAADIEMRHELVTYEEEFGVRMDDVVEDDPENMAPCAYCGVFRRDLLERYADEYGADKLLTGHNLDDEAETALMNVLEGDVEQMARHFDASLGRFEDRNRSADFVPRAKPLRDIPEKEVALYAHLKDLPAHITECPHSSEAFRGEIQELMLELEDNHPGTRHSIMSGYEEIAELAADRYRGDGEVDLDDCDRCGSKTARDVCRKCRLLESLRAV</sequence>
<feature type="binding site" evidence="2">
    <location>
        <position position="344"/>
    </location>
    <ligand>
        <name>Zn(2+)</name>
        <dbReference type="ChEBI" id="CHEBI:29105"/>
        <label>2</label>
    </ligand>
</feature>
<gene>
    <name evidence="6" type="ORF">SAMN04488063_0660</name>
</gene>
<dbReference type="NCBIfam" id="TIGR00269">
    <property type="entry name" value="TIGR00269 family protein"/>
    <property type="match status" value="1"/>
</dbReference>
<feature type="binding site" evidence="2">
    <location>
        <position position="332"/>
    </location>
    <ligand>
        <name>Zn(2+)</name>
        <dbReference type="ChEBI" id="CHEBI:29105"/>
        <label>2</label>
    </ligand>
</feature>
<dbReference type="GO" id="GO:0000049">
    <property type="term" value="F:tRNA binding"/>
    <property type="evidence" value="ECO:0007669"/>
    <property type="project" value="InterPro"/>
</dbReference>
<feature type="binding site" evidence="2">
    <location>
        <position position="329"/>
    </location>
    <ligand>
        <name>Zn(2+)</name>
        <dbReference type="ChEBI" id="CHEBI:29105"/>
        <label>2</label>
    </ligand>
</feature>
<feature type="binding site" evidence="2">
    <location>
        <position position="341"/>
    </location>
    <ligand>
        <name>Zn(2+)</name>
        <dbReference type="ChEBI" id="CHEBI:29105"/>
        <label>2</label>
    </ligand>
</feature>